<comment type="caution">
    <text evidence="1">The sequence shown here is derived from an EMBL/GenBank/DDBJ whole genome shotgun (WGS) entry which is preliminary data.</text>
</comment>
<protein>
    <submittedName>
        <fullName evidence="1">Uncharacterized protein</fullName>
    </submittedName>
</protein>
<accession>A0A699HS96</accession>
<reference evidence="1" key="1">
    <citation type="journal article" date="2019" name="Sci. Rep.">
        <title>Draft genome of Tanacetum cinerariifolium, the natural source of mosquito coil.</title>
        <authorList>
            <person name="Yamashiro T."/>
            <person name="Shiraishi A."/>
            <person name="Satake H."/>
            <person name="Nakayama K."/>
        </authorList>
    </citation>
    <scope>NUCLEOTIDE SEQUENCE</scope>
</reference>
<organism evidence="1">
    <name type="scientific">Tanacetum cinerariifolium</name>
    <name type="common">Dalmatian daisy</name>
    <name type="synonym">Chrysanthemum cinerariifolium</name>
    <dbReference type="NCBI Taxonomy" id="118510"/>
    <lineage>
        <taxon>Eukaryota</taxon>
        <taxon>Viridiplantae</taxon>
        <taxon>Streptophyta</taxon>
        <taxon>Embryophyta</taxon>
        <taxon>Tracheophyta</taxon>
        <taxon>Spermatophyta</taxon>
        <taxon>Magnoliopsida</taxon>
        <taxon>eudicotyledons</taxon>
        <taxon>Gunneridae</taxon>
        <taxon>Pentapetalae</taxon>
        <taxon>asterids</taxon>
        <taxon>campanulids</taxon>
        <taxon>Asterales</taxon>
        <taxon>Asteraceae</taxon>
        <taxon>Asteroideae</taxon>
        <taxon>Anthemideae</taxon>
        <taxon>Anthemidinae</taxon>
        <taxon>Tanacetum</taxon>
    </lineage>
</organism>
<name>A0A699HS96_TANCI</name>
<proteinExistence type="predicted"/>
<gene>
    <name evidence="1" type="ORF">Tci_439615</name>
</gene>
<feature type="non-terminal residue" evidence="1">
    <location>
        <position position="1"/>
    </location>
</feature>
<dbReference type="AlphaFoldDB" id="A0A699HS96"/>
<dbReference type="EMBL" id="BKCJ010199286">
    <property type="protein sequence ID" value="GEY67641.1"/>
    <property type="molecule type" value="Genomic_DNA"/>
</dbReference>
<evidence type="ECO:0000313" key="1">
    <source>
        <dbReference type="EMBL" id="GEY67641.1"/>
    </source>
</evidence>
<sequence length="262" mass="30211">FRECSSYGALYTTSFGYSKGGFYAKCGNQVDGHYCRHCALLRRKLKEVWFKIYDEQNSFQDFLNTSESSNDDSNVVNAPQEPVVLNEEPCEDSSQSPPQIDHQCCYGCGDPLDGLFCRQCTCESCGNDAHIGYNFPPKVSVVSNPEPCHNQNPPVIHQPPQEISVEIFHDHENVINSVQTFLRKFDRFYFFKTPKVLLLAWDRVFEIKNVVGNKKYKPKNVQELFCKLLNDVQNIHEELAEYINIPSWNHPAFFSHDDDDDY</sequence>